<dbReference type="OrthoDB" id="9760040at2"/>
<name>A0A2T0TME3_9PSEU</name>
<dbReference type="PANTHER" id="PTHR33361:SF2">
    <property type="entry name" value="DUF885 DOMAIN-CONTAINING PROTEIN"/>
    <property type="match status" value="1"/>
</dbReference>
<evidence type="ECO:0000313" key="2">
    <source>
        <dbReference type="Proteomes" id="UP000239494"/>
    </source>
</evidence>
<dbReference type="Proteomes" id="UP000239494">
    <property type="component" value="Unassembled WGS sequence"/>
</dbReference>
<dbReference type="RefSeq" id="WP_106185667.1">
    <property type="nucleotide sequence ID" value="NZ_PVTF01000001.1"/>
</dbReference>
<dbReference type="EMBL" id="PVTF01000001">
    <property type="protein sequence ID" value="PRY46688.1"/>
    <property type="molecule type" value="Genomic_DNA"/>
</dbReference>
<sequence>MTETTELADELFALMMAADPLDASLYGISGYDDRLPDLSEEGEVALRAAAADVAARARALATGDPVTRAVVAQQAEAIVDRLDARSAEYTITASFFAPAGALLTILPMVAVTTPEQGRDYLLRLAAVPGVLDVLAERHRAGLLAGRLPVAHLVRDAIAFVDRYLATSADEDPLARQEHAEPGFTAERDRLLAEAVRPAYRRYRDVLEEEVLPAGRPEGRPGLCWLPDGAAIYSALARVHTTTSRTPDELHETGLALMAELAEEYAVLGQRVFGTSDQAEIFDRMRTDPELRWRDAEEMLGAARDTVTRAEAAAPEWFGTLPDSACVVAAVPETEAPGAPTAYYSPGAMDGSRPGTYYANTSRARERHRYQSEAIAFHEAVPGHHFQITLAQGLTGLPMLRRLAAVTAYLEGWGLYCERLADEMGLYSDDTSRLGMLSLDSMRAGRLVVDTGLHALGWSRAQAVDYLRGNTPLPLVEIESEVDRYIAAPGQALAYMVGRLEIQRIRAEAERALGDDFDIRAFHDLVLAGGPLPLAVLDEVVTAWSASAVVV</sequence>
<protein>
    <submittedName>
        <fullName evidence="1">Uncharacterized protein (DUF885 family)</fullName>
    </submittedName>
</protein>
<accession>A0A2T0TME3</accession>
<reference evidence="1 2" key="1">
    <citation type="submission" date="2018-03" db="EMBL/GenBank/DDBJ databases">
        <title>Genomic Encyclopedia of Archaeal and Bacterial Type Strains, Phase II (KMG-II): from individual species to whole genera.</title>
        <authorList>
            <person name="Goeker M."/>
        </authorList>
    </citation>
    <scope>NUCLEOTIDE SEQUENCE [LARGE SCALE GENOMIC DNA]</scope>
    <source>
        <strain evidence="1 2">DSM 44720</strain>
    </source>
</reference>
<proteinExistence type="predicted"/>
<evidence type="ECO:0000313" key="1">
    <source>
        <dbReference type="EMBL" id="PRY46688.1"/>
    </source>
</evidence>
<dbReference type="InterPro" id="IPR010281">
    <property type="entry name" value="DUF885"/>
</dbReference>
<dbReference type="PANTHER" id="PTHR33361">
    <property type="entry name" value="GLR0591 PROTEIN"/>
    <property type="match status" value="1"/>
</dbReference>
<comment type="caution">
    <text evidence="1">The sequence shown here is derived from an EMBL/GenBank/DDBJ whole genome shotgun (WGS) entry which is preliminary data.</text>
</comment>
<organism evidence="1 2">
    <name type="scientific">Umezawaea tangerina</name>
    <dbReference type="NCBI Taxonomy" id="84725"/>
    <lineage>
        <taxon>Bacteria</taxon>
        <taxon>Bacillati</taxon>
        <taxon>Actinomycetota</taxon>
        <taxon>Actinomycetes</taxon>
        <taxon>Pseudonocardiales</taxon>
        <taxon>Pseudonocardiaceae</taxon>
        <taxon>Umezawaea</taxon>
    </lineage>
</organism>
<dbReference type="Pfam" id="PF05960">
    <property type="entry name" value="DUF885"/>
    <property type="match status" value="1"/>
</dbReference>
<dbReference type="AlphaFoldDB" id="A0A2T0TME3"/>
<gene>
    <name evidence="1" type="ORF">CLV43_101968</name>
</gene>
<keyword evidence="2" id="KW-1185">Reference proteome</keyword>